<dbReference type="Proteomes" id="UP000272942">
    <property type="component" value="Unassembled WGS sequence"/>
</dbReference>
<evidence type="ECO:0000256" key="2">
    <source>
        <dbReference type="SAM" id="Phobius"/>
    </source>
</evidence>
<keyword evidence="4" id="KW-1185">Reference proteome</keyword>
<dbReference type="InterPro" id="IPR032675">
    <property type="entry name" value="LRR_dom_sf"/>
</dbReference>
<feature type="compositionally biased region" description="Basic and acidic residues" evidence="1">
    <location>
        <begin position="1"/>
        <end position="10"/>
    </location>
</feature>
<evidence type="ECO:0000313" key="5">
    <source>
        <dbReference type="WBParaSite" id="ECPE_0001534301-mRNA-1"/>
    </source>
</evidence>
<keyword evidence="2" id="KW-0472">Membrane</keyword>
<feature type="transmembrane region" description="Helical" evidence="2">
    <location>
        <begin position="233"/>
        <end position="255"/>
    </location>
</feature>
<accession>A0A183B7W8</accession>
<keyword evidence="2" id="KW-1133">Transmembrane helix</keyword>
<name>A0A183B7W8_9TREM</name>
<dbReference type="WBParaSite" id="ECPE_0001534301-mRNA-1">
    <property type="protein sequence ID" value="ECPE_0001534301-mRNA-1"/>
    <property type="gene ID" value="ECPE_0001534301"/>
</dbReference>
<evidence type="ECO:0000313" key="4">
    <source>
        <dbReference type="Proteomes" id="UP000272942"/>
    </source>
</evidence>
<reference evidence="3 4" key="2">
    <citation type="submission" date="2018-11" db="EMBL/GenBank/DDBJ databases">
        <authorList>
            <consortium name="Pathogen Informatics"/>
        </authorList>
    </citation>
    <scope>NUCLEOTIDE SEQUENCE [LARGE SCALE GENOMIC DNA]</scope>
    <source>
        <strain evidence="3 4">Egypt</strain>
    </source>
</reference>
<feature type="region of interest" description="Disordered" evidence="1">
    <location>
        <begin position="1"/>
        <end position="20"/>
    </location>
</feature>
<sequence length="280" mass="31127">MGIHSRDQGRNRRSLPPRTNSELLKHAVAMNLLPTPSHNSSSVQNTGLGPGETWARISIVQGASYSLNLLQELINATLGTQLRFYNVCVEVQNVVMYAKIRQKQEIQFRKLLQSLRDPITGKDQLVTDLTTVPEPRVPSCPSNSTVLNIGSLFPDSWMEALRACFRERFQPTTRSLDLSSLHTEPTLLSQGLYLPLNRTSIVHAMISILKNNGAQVGPHFSCALSLTGVLSRALLDILSVFTCLCLILFILEMLWSVCRTLCYLWCPKIETKSASSSNST</sequence>
<dbReference type="AlphaFoldDB" id="A0A183B7W8"/>
<organism evidence="5">
    <name type="scientific">Echinostoma caproni</name>
    <dbReference type="NCBI Taxonomy" id="27848"/>
    <lineage>
        <taxon>Eukaryota</taxon>
        <taxon>Metazoa</taxon>
        <taxon>Spiralia</taxon>
        <taxon>Lophotrochozoa</taxon>
        <taxon>Platyhelminthes</taxon>
        <taxon>Trematoda</taxon>
        <taxon>Digenea</taxon>
        <taxon>Plagiorchiida</taxon>
        <taxon>Echinostomata</taxon>
        <taxon>Echinostomatoidea</taxon>
        <taxon>Echinostomatidae</taxon>
        <taxon>Echinostoma</taxon>
    </lineage>
</organism>
<dbReference type="OrthoDB" id="25872at2759"/>
<dbReference type="Gene3D" id="3.80.10.10">
    <property type="entry name" value="Ribonuclease Inhibitor"/>
    <property type="match status" value="1"/>
</dbReference>
<evidence type="ECO:0000313" key="3">
    <source>
        <dbReference type="EMBL" id="VDP92576.1"/>
    </source>
</evidence>
<gene>
    <name evidence="3" type="ORF">ECPE_LOCUS15304</name>
</gene>
<dbReference type="EMBL" id="UZAN01060150">
    <property type="protein sequence ID" value="VDP92576.1"/>
    <property type="molecule type" value="Genomic_DNA"/>
</dbReference>
<keyword evidence="2" id="KW-0812">Transmembrane</keyword>
<reference evidence="5" key="1">
    <citation type="submission" date="2016-06" db="UniProtKB">
        <authorList>
            <consortium name="WormBaseParasite"/>
        </authorList>
    </citation>
    <scope>IDENTIFICATION</scope>
</reference>
<proteinExistence type="predicted"/>
<evidence type="ECO:0000256" key="1">
    <source>
        <dbReference type="SAM" id="MobiDB-lite"/>
    </source>
</evidence>
<protein>
    <submittedName>
        <fullName evidence="3 5">Uncharacterized protein</fullName>
    </submittedName>
</protein>